<feature type="region of interest" description="Disordered" evidence="1">
    <location>
        <begin position="1"/>
        <end position="26"/>
    </location>
</feature>
<feature type="non-terminal residue" evidence="2">
    <location>
        <position position="80"/>
    </location>
</feature>
<feature type="non-terminal residue" evidence="2">
    <location>
        <position position="1"/>
    </location>
</feature>
<comment type="caution">
    <text evidence="2">The sequence shown here is derived from an EMBL/GenBank/DDBJ whole genome shotgun (WGS) entry which is preliminary data.</text>
</comment>
<evidence type="ECO:0000256" key="1">
    <source>
        <dbReference type="SAM" id="MobiDB-lite"/>
    </source>
</evidence>
<name>A0A821Z9T4_9BILA</name>
<organism evidence="2 3">
    <name type="scientific">Rotaria socialis</name>
    <dbReference type="NCBI Taxonomy" id="392032"/>
    <lineage>
        <taxon>Eukaryota</taxon>
        <taxon>Metazoa</taxon>
        <taxon>Spiralia</taxon>
        <taxon>Gnathifera</taxon>
        <taxon>Rotifera</taxon>
        <taxon>Eurotatoria</taxon>
        <taxon>Bdelloidea</taxon>
        <taxon>Philodinida</taxon>
        <taxon>Philodinidae</taxon>
        <taxon>Rotaria</taxon>
    </lineage>
</organism>
<evidence type="ECO:0000313" key="2">
    <source>
        <dbReference type="EMBL" id="CAF4982272.1"/>
    </source>
</evidence>
<dbReference type="Proteomes" id="UP000663873">
    <property type="component" value="Unassembled WGS sequence"/>
</dbReference>
<sequence>KSFFISPKPKPKSKLKHSTTPKGMQSTSTFDHYSAYYGLPSSSSSSTTTNNTIAIPFTYYHNSPIKSKYYYKPNAEPYTA</sequence>
<protein>
    <submittedName>
        <fullName evidence="2">Uncharacterized protein</fullName>
    </submittedName>
</protein>
<gene>
    <name evidence="2" type="ORF">UJA718_LOCUS49377</name>
</gene>
<accession>A0A821Z9T4</accession>
<dbReference type="AlphaFoldDB" id="A0A821Z9T4"/>
<dbReference type="EMBL" id="CAJOBP010103360">
    <property type="protein sequence ID" value="CAF4982272.1"/>
    <property type="molecule type" value="Genomic_DNA"/>
</dbReference>
<feature type="compositionally biased region" description="Basic residues" evidence="1">
    <location>
        <begin position="9"/>
        <end position="19"/>
    </location>
</feature>
<evidence type="ECO:0000313" key="3">
    <source>
        <dbReference type="Proteomes" id="UP000663873"/>
    </source>
</evidence>
<keyword evidence="3" id="KW-1185">Reference proteome</keyword>
<reference evidence="2" key="1">
    <citation type="submission" date="2021-02" db="EMBL/GenBank/DDBJ databases">
        <authorList>
            <person name="Nowell W R."/>
        </authorList>
    </citation>
    <scope>NUCLEOTIDE SEQUENCE</scope>
</reference>
<proteinExistence type="predicted"/>